<accession>A0A2N6T4L0</accession>
<sequence length="545" mass="58721">MAVVSVLIPPSRQPTPCPYLIHNLYTVSMSDGVGAETRGGSVEWHDTTELLDLAWLYGIRALQLSPIGDLKQGKFGSVQASEIVETAEFFRPHSVILTLGLRIDPFDEQAIGEYVERLSQAEVAALGFGTGLHHSDVPPALKKACAAAGLPLFEVPRKTPFALISKVVGGEHARLQAATANEILEAAEGLNRAAWNGGVDALVGRTHNAVGADVLIGDSSGRVISSAPAQPTERALKALRLAITDGGRSRAYRAENRMIIVQRMRALGGKYYVAVVDSPHALPPLSRSAIKHFVGLAEIVLRDPPALRSAETQLRGAALELFLSDPTTEPAVERLLDGAADADGMVVPVAIVAANKAASSRALTRLDEGLGLGQQPLAYMRTAPDGFVFLSRTPMTGEVASELFGSFATRLRVLSGRRSPWRDLTSDELTYLVDRARALPPGTVDEYVPRRLDWAEEETVHTALSRRYREVLAPLAEDDPALLEAVQAFLLHGCEFRAAAESLGVHRHTLKARIDRAEQRYGLPLDDPLGRAELLVLLSIDAPEG</sequence>
<name>A0A2N6T4L0_9CORY</name>
<gene>
    <name evidence="3" type="ORF">CJ203_06765</name>
</gene>
<feature type="domain" description="Purine catabolism PurC-like" evidence="1">
    <location>
        <begin position="77"/>
        <end position="168"/>
    </location>
</feature>
<evidence type="ECO:0000259" key="1">
    <source>
        <dbReference type="Pfam" id="PF07905"/>
    </source>
</evidence>
<protein>
    <recommendedName>
        <fullName evidence="5">PucR family transcriptional regulator</fullName>
    </recommendedName>
</protein>
<evidence type="ECO:0000313" key="3">
    <source>
        <dbReference type="EMBL" id="PMC64256.1"/>
    </source>
</evidence>
<evidence type="ECO:0000313" key="4">
    <source>
        <dbReference type="Proteomes" id="UP000235836"/>
    </source>
</evidence>
<reference evidence="3 4" key="1">
    <citation type="submission" date="2017-09" db="EMBL/GenBank/DDBJ databases">
        <title>Bacterial strain isolated from the female urinary microbiota.</title>
        <authorList>
            <person name="Thomas-White K."/>
            <person name="Kumar N."/>
            <person name="Forster S."/>
            <person name="Putonti C."/>
            <person name="Lawley T."/>
            <person name="Wolfe A.J."/>
        </authorList>
    </citation>
    <scope>NUCLEOTIDE SEQUENCE [LARGE SCALE GENOMIC DNA]</scope>
    <source>
        <strain evidence="3 4">UMB0792</strain>
    </source>
</reference>
<dbReference type="Pfam" id="PF13556">
    <property type="entry name" value="HTH_30"/>
    <property type="match status" value="1"/>
</dbReference>
<dbReference type="InterPro" id="IPR042070">
    <property type="entry name" value="PucR_C-HTH_sf"/>
</dbReference>
<dbReference type="InterPro" id="IPR012914">
    <property type="entry name" value="PucR_dom"/>
</dbReference>
<dbReference type="AlphaFoldDB" id="A0A2N6T4L0"/>
<proteinExistence type="predicted"/>
<dbReference type="InterPro" id="IPR025736">
    <property type="entry name" value="PucR_C-HTH_dom"/>
</dbReference>
<feature type="domain" description="PucR C-terminal helix-turn-helix" evidence="2">
    <location>
        <begin position="482"/>
        <end position="538"/>
    </location>
</feature>
<dbReference type="PANTHER" id="PTHR33744:SF7">
    <property type="entry name" value="PUCR FAMILY TRANSCRIPTIONAL REGULATOR"/>
    <property type="match status" value="1"/>
</dbReference>
<keyword evidence="4" id="KW-1185">Reference proteome</keyword>
<dbReference type="InterPro" id="IPR051448">
    <property type="entry name" value="CdaR-like_regulators"/>
</dbReference>
<organism evidence="3 4">
    <name type="scientific">Corynebacterium tuscaniense</name>
    <dbReference type="NCBI Taxonomy" id="302449"/>
    <lineage>
        <taxon>Bacteria</taxon>
        <taxon>Bacillati</taxon>
        <taxon>Actinomycetota</taxon>
        <taxon>Actinomycetes</taxon>
        <taxon>Mycobacteriales</taxon>
        <taxon>Corynebacteriaceae</taxon>
        <taxon>Corynebacterium</taxon>
    </lineage>
</organism>
<dbReference type="PANTHER" id="PTHR33744">
    <property type="entry name" value="CARBOHYDRATE DIACID REGULATOR"/>
    <property type="match status" value="1"/>
</dbReference>
<evidence type="ECO:0000259" key="2">
    <source>
        <dbReference type="Pfam" id="PF13556"/>
    </source>
</evidence>
<comment type="caution">
    <text evidence="3">The sequence shown here is derived from an EMBL/GenBank/DDBJ whole genome shotgun (WGS) entry which is preliminary data.</text>
</comment>
<dbReference type="Pfam" id="PF07905">
    <property type="entry name" value="PucR"/>
    <property type="match status" value="1"/>
</dbReference>
<dbReference type="Gene3D" id="1.10.10.2840">
    <property type="entry name" value="PucR C-terminal helix-turn-helix domain"/>
    <property type="match status" value="1"/>
</dbReference>
<dbReference type="Proteomes" id="UP000235836">
    <property type="component" value="Unassembled WGS sequence"/>
</dbReference>
<dbReference type="EMBL" id="PNHG01000008">
    <property type="protein sequence ID" value="PMC64256.1"/>
    <property type="molecule type" value="Genomic_DNA"/>
</dbReference>
<evidence type="ECO:0008006" key="5">
    <source>
        <dbReference type="Google" id="ProtNLM"/>
    </source>
</evidence>